<sequence>MHVLKEKHMDDFIDVMRTFEIKKRECKPSSSGSVVLRFPATLNDVVQSVTGKTFQEQIERSPHKSHVQLVKDKLRCDANLVTSLFDGPGTCIVDHLSTLLSKYSGKPIDRFVLVGGFFGVAIAAGSGEESFSMKACGHTTGRRTGRHERRGNVWAQ</sequence>
<gene>
    <name evidence="1" type="ORF">DPMN_170187</name>
</gene>
<accession>A0A9D4IBB6</accession>
<reference evidence="1" key="2">
    <citation type="submission" date="2020-11" db="EMBL/GenBank/DDBJ databases">
        <authorList>
            <person name="McCartney M.A."/>
            <person name="Auch B."/>
            <person name="Kono T."/>
            <person name="Mallez S."/>
            <person name="Becker A."/>
            <person name="Gohl D.M."/>
            <person name="Silverstein K.A.T."/>
            <person name="Koren S."/>
            <person name="Bechman K.B."/>
            <person name="Herman A."/>
            <person name="Abrahante J.E."/>
            <person name="Garbe J."/>
        </authorList>
    </citation>
    <scope>NUCLEOTIDE SEQUENCE</scope>
    <source>
        <strain evidence="1">Duluth1</strain>
        <tissue evidence="1">Whole animal</tissue>
    </source>
</reference>
<evidence type="ECO:0000313" key="1">
    <source>
        <dbReference type="EMBL" id="KAH3768966.1"/>
    </source>
</evidence>
<dbReference type="Proteomes" id="UP000828390">
    <property type="component" value="Unassembled WGS sequence"/>
</dbReference>
<organism evidence="1 2">
    <name type="scientific">Dreissena polymorpha</name>
    <name type="common">Zebra mussel</name>
    <name type="synonym">Mytilus polymorpha</name>
    <dbReference type="NCBI Taxonomy" id="45954"/>
    <lineage>
        <taxon>Eukaryota</taxon>
        <taxon>Metazoa</taxon>
        <taxon>Spiralia</taxon>
        <taxon>Lophotrochozoa</taxon>
        <taxon>Mollusca</taxon>
        <taxon>Bivalvia</taxon>
        <taxon>Autobranchia</taxon>
        <taxon>Heteroconchia</taxon>
        <taxon>Euheterodonta</taxon>
        <taxon>Imparidentia</taxon>
        <taxon>Neoheterodontei</taxon>
        <taxon>Myida</taxon>
        <taxon>Dreissenoidea</taxon>
        <taxon>Dreissenidae</taxon>
        <taxon>Dreissena</taxon>
    </lineage>
</organism>
<evidence type="ECO:0000313" key="2">
    <source>
        <dbReference type="Proteomes" id="UP000828390"/>
    </source>
</evidence>
<dbReference type="AlphaFoldDB" id="A0A9D4IBB6"/>
<dbReference type="EMBL" id="JAIWYP010000009">
    <property type="protein sequence ID" value="KAH3768966.1"/>
    <property type="molecule type" value="Genomic_DNA"/>
</dbReference>
<keyword evidence="2" id="KW-1185">Reference proteome</keyword>
<protein>
    <submittedName>
        <fullName evidence="1">Uncharacterized protein</fullName>
    </submittedName>
</protein>
<comment type="caution">
    <text evidence="1">The sequence shown here is derived from an EMBL/GenBank/DDBJ whole genome shotgun (WGS) entry which is preliminary data.</text>
</comment>
<proteinExistence type="predicted"/>
<name>A0A9D4IBB6_DREPO</name>
<reference evidence="1" key="1">
    <citation type="journal article" date="2019" name="bioRxiv">
        <title>The Genome of the Zebra Mussel, Dreissena polymorpha: A Resource for Invasive Species Research.</title>
        <authorList>
            <person name="McCartney M.A."/>
            <person name="Auch B."/>
            <person name="Kono T."/>
            <person name="Mallez S."/>
            <person name="Zhang Y."/>
            <person name="Obille A."/>
            <person name="Becker A."/>
            <person name="Abrahante J.E."/>
            <person name="Garbe J."/>
            <person name="Badalamenti J.P."/>
            <person name="Herman A."/>
            <person name="Mangelson H."/>
            <person name="Liachko I."/>
            <person name="Sullivan S."/>
            <person name="Sone E.D."/>
            <person name="Koren S."/>
            <person name="Silverstein K.A.T."/>
            <person name="Beckman K.B."/>
            <person name="Gohl D.M."/>
        </authorList>
    </citation>
    <scope>NUCLEOTIDE SEQUENCE</scope>
    <source>
        <strain evidence="1">Duluth1</strain>
        <tissue evidence="1">Whole animal</tissue>
    </source>
</reference>